<dbReference type="InterPro" id="IPR037009">
    <property type="entry name" value="mRNA_triPase_Cet1_sf"/>
</dbReference>
<dbReference type="PANTHER" id="PTHR28118:SF1">
    <property type="entry name" value="POLYNUCLEOTIDE 5'-TRIPHOSPHATASE CTL1-RELATED"/>
    <property type="match status" value="1"/>
</dbReference>
<evidence type="ECO:0000256" key="6">
    <source>
        <dbReference type="ARBA" id="ARBA00023242"/>
    </source>
</evidence>
<evidence type="ECO:0000256" key="9">
    <source>
        <dbReference type="SAM" id="MobiDB-lite"/>
    </source>
</evidence>
<evidence type="ECO:0000256" key="5">
    <source>
        <dbReference type="ARBA" id="ARBA00022801"/>
    </source>
</evidence>
<keyword evidence="4 8" id="KW-0507">mRNA processing</keyword>
<dbReference type="GO" id="GO:0140818">
    <property type="term" value="F:mRNA 5'-triphosphate monophosphatase activity"/>
    <property type="evidence" value="ECO:0007669"/>
    <property type="project" value="UniProtKB-EC"/>
</dbReference>
<proteinExistence type="inferred from homology"/>
<evidence type="ECO:0000256" key="2">
    <source>
        <dbReference type="ARBA" id="ARBA00004123"/>
    </source>
</evidence>
<keyword evidence="12" id="KW-1185">Reference proteome</keyword>
<evidence type="ECO:0000256" key="1">
    <source>
        <dbReference type="ARBA" id="ARBA00001946"/>
    </source>
</evidence>
<dbReference type="OrthoDB" id="272147at2759"/>
<gene>
    <name evidence="11" type="ORF">MAM1_0010c01119</name>
</gene>
<dbReference type="STRING" id="91626.A0A0C9LQT1"/>
<organism evidence="11">
    <name type="scientific">Mucor ambiguus</name>
    <dbReference type="NCBI Taxonomy" id="91626"/>
    <lineage>
        <taxon>Eukaryota</taxon>
        <taxon>Fungi</taxon>
        <taxon>Fungi incertae sedis</taxon>
        <taxon>Mucoromycota</taxon>
        <taxon>Mucoromycotina</taxon>
        <taxon>Mucoromycetes</taxon>
        <taxon>Mucorales</taxon>
        <taxon>Mucorineae</taxon>
        <taxon>Mucoraceae</taxon>
        <taxon>Mucor</taxon>
    </lineage>
</organism>
<keyword evidence="8" id="KW-0506">mRNA capping</keyword>
<sequence>MDSSNNKRKADEIDAPASKRQHTNVIAREPSIFGVKPVDDVTKYIADFIAEHCKLENVEIEAKLGVLIEKRTNQRINMGALSETIIHSDYMRQYRFESNMPLEQHRHFNKILNDMVNKTQAREYRGERIKYKHTIETDKFYEIPHSRQKLRVTTENATGKIVPNGIIEKVRVADLNIHAPNQALDFRISINRELPRTKPNSNSVFERNKDRISYQHGGIAFDLTQVKGAADKDPDVRHELELEFADASLLATEKSKHDRKEPSQYTQMVEVFMNNIRLLSRYALKLE</sequence>
<dbReference type="AlphaFoldDB" id="A0A0C9LQT1"/>
<evidence type="ECO:0000313" key="11">
    <source>
        <dbReference type="EMBL" id="GAN01685.1"/>
    </source>
</evidence>
<dbReference type="Proteomes" id="UP000053815">
    <property type="component" value="Unassembled WGS sequence"/>
</dbReference>
<comment type="cofactor">
    <cofactor evidence="1 8">
        <name>Mg(2+)</name>
        <dbReference type="ChEBI" id="CHEBI:18420"/>
    </cofactor>
</comment>
<comment type="subcellular location">
    <subcellularLocation>
        <location evidence="2 8">Nucleus</location>
    </subcellularLocation>
</comment>
<evidence type="ECO:0000256" key="4">
    <source>
        <dbReference type="ARBA" id="ARBA00022664"/>
    </source>
</evidence>
<keyword evidence="6 8" id="KW-0539">Nucleus</keyword>
<reference evidence="11" key="1">
    <citation type="submission" date="2014-09" db="EMBL/GenBank/DDBJ databases">
        <title>Draft genome sequence of an oleaginous Mucoromycotina fungus Mucor ambiguus NBRC6742.</title>
        <authorList>
            <person name="Takeda I."/>
            <person name="Yamane N."/>
            <person name="Morita T."/>
            <person name="Tamano K."/>
            <person name="Machida M."/>
            <person name="Baker S."/>
            <person name="Koike H."/>
        </authorList>
    </citation>
    <scope>NUCLEOTIDE SEQUENCE</scope>
    <source>
        <strain evidence="11">NBRC 6742</strain>
    </source>
</reference>
<name>A0A0C9LQT1_9FUNG</name>
<dbReference type="Pfam" id="PF02940">
    <property type="entry name" value="mRNA_triPase"/>
    <property type="match status" value="1"/>
</dbReference>
<feature type="region of interest" description="Disordered" evidence="9">
    <location>
        <begin position="1"/>
        <end position="21"/>
    </location>
</feature>
<dbReference type="SUPFAM" id="SSF55154">
    <property type="entry name" value="CYTH-like phosphatases"/>
    <property type="match status" value="1"/>
</dbReference>
<dbReference type="EMBL" id="DF836299">
    <property type="protein sequence ID" value="GAN01685.1"/>
    <property type="molecule type" value="Genomic_DNA"/>
</dbReference>
<dbReference type="InterPro" id="IPR040343">
    <property type="entry name" value="Cet1/Ctl1"/>
</dbReference>
<dbReference type="InterPro" id="IPR033469">
    <property type="entry name" value="CYTH-like_dom_sf"/>
</dbReference>
<evidence type="ECO:0000313" key="12">
    <source>
        <dbReference type="Proteomes" id="UP000053815"/>
    </source>
</evidence>
<dbReference type="CDD" id="cd07470">
    <property type="entry name" value="CYTH-like_mRNA_RTPase"/>
    <property type="match status" value="1"/>
</dbReference>
<comment type="similarity">
    <text evidence="3 8">Belongs to the fungal TPase family.</text>
</comment>
<evidence type="ECO:0000256" key="7">
    <source>
        <dbReference type="ARBA" id="ARBA00047740"/>
    </source>
</evidence>
<dbReference type="GO" id="GO:0006370">
    <property type="term" value="P:7-methylguanosine mRNA capping"/>
    <property type="evidence" value="ECO:0007669"/>
    <property type="project" value="UniProtKB-UniRule"/>
</dbReference>
<dbReference type="GO" id="GO:0004651">
    <property type="term" value="F:polynucleotide 5'-phosphatase activity"/>
    <property type="evidence" value="ECO:0007669"/>
    <property type="project" value="UniProtKB-UniRule"/>
</dbReference>
<dbReference type="Gene3D" id="3.20.100.10">
    <property type="entry name" value="mRNA triphosphatase Cet1-like"/>
    <property type="match status" value="1"/>
</dbReference>
<feature type="domain" description="mRNA triphosphatase Cet1-like" evidence="10">
    <location>
        <begin position="39"/>
        <end position="244"/>
    </location>
</feature>
<evidence type="ECO:0000256" key="3">
    <source>
        <dbReference type="ARBA" id="ARBA00006345"/>
    </source>
</evidence>
<comment type="catalytic activity">
    <reaction evidence="7">
        <text>a 5'-end triphospho-ribonucleoside in mRNA + H2O = a 5'-end diphospho-ribonucleoside in mRNA + phosphate + H(+)</text>
        <dbReference type="Rhea" id="RHEA:67004"/>
        <dbReference type="Rhea" id="RHEA-COMP:17164"/>
        <dbReference type="Rhea" id="RHEA-COMP:17165"/>
        <dbReference type="ChEBI" id="CHEBI:15377"/>
        <dbReference type="ChEBI" id="CHEBI:15378"/>
        <dbReference type="ChEBI" id="CHEBI:43474"/>
        <dbReference type="ChEBI" id="CHEBI:167616"/>
        <dbReference type="ChEBI" id="CHEBI:167618"/>
        <dbReference type="EC" id="3.6.1.74"/>
    </reaction>
    <physiologicalReaction direction="left-to-right" evidence="7">
        <dbReference type="Rhea" id="RHEA:67005"/>
    </physiologicalReaction>
</comment>
<comment type="subunit">
    <text evidence="8">Heterodimer. The mRNA-capping enzyme is composed of two separate chains alpha and beta, respectively a mRNA guanylyltransferase and an mRNA 5'-triphosphate monophosphatase.</text>
</comment>
<dbReference type="InterPro" id="IPR004206">
    <property type="entry name" value="mRNA_triPase_Cet1"/>
</dbReference>
<dbReference type="EC" id="3.6.1.74" evidence="8"/>
<accession>A0A0C9LQT1</accession>
<protein>
    <recommendedName>
        <fullName evidence="8">mRNA-capping enzyme subunit beta</fullName>
        <ecNumber evidence="8">3.6.1.74</ecNumber>
    </recommendedName>
    <alternativeName>
        <fullName evidence="8">mRNA 5'-phosphatase</fullName>
    </alternativeName>
    <alternativeName>
        <fullName evidence="8">mRNA 5'-triphosphate monophosphatase</fullName>
    </alternativeName>
</protein>
<evidence type="ECO:0000256" key="8">
    <source>
        <dbReference type="RuleBase" id="RU367053"/>
    </source>
</evidence>
<evidence type="ECO:0000259" key="10">
    <source>
        <dbReference type="Pfam" id="PF02940"/>
    </source>
</evidence>
<comment type="function">
    <text evidence="8">First step of mRNA capping. Converts the 5'-triphosphate end of a nascent mRNA chain into a diphosphate end.</text>
</comment>
<dbReference type="GO" id="GO:0031533">
    <property type="term" value="C:mRNA capping enzyme complex"/>
    <property type="evidence" value="ECO:0007669"/>
    <property type="project" value="UniProtKB-UniRule"/>
</dbReference>
<keyword evidence="5 8" id="KW-0378">Hydrolase</keyword>
<dbReference type="PANTHER" id="PTHR28118">
    <property type="entry name" value="POLYNUCLEOTIDE 5'-TRIPHOSPHATASE-RELATED"/>
    <property type="match status" value="1"/>
</dbReference>